<keyword evidence="5" id="KW-1185">Reference proteome</keyword>
<evidence type="ECO:0000313" key="4">
    <source>
        <dbReference type="EMBL" id="PRQ34497.1"/>
    </source>
</evidence>
<feature type="repeat" description="PPR" evidence="3">
    <location>
        <begin position="183"/>
        <end position="217"/>
    </location>
</feature>
<dbReference type="FunFam" id="1.25.40.10:FF:000294">
    <property type="entry name" value="Pentatricopeptide repeat-containing protein At1g09900"/>
    <property type="match status" value="1"/>
</dbReference>
<dbReference type="Pfam" id="PF12854">
    <property type="entry name" value="PPR_1"/>
    <property type="match status" value="2"/>
</dbReference>
<dbReference type="PROSITE" id="PS51375">
    <property type="entry name" value="PPR"/>
    <property type="match status" value="6"/>
</dbReference>
<name>A0A2P6QK06_ROSCH</name>
<evidence type="ECO:0000256" key="3">
    <source>
        <dbReference type="PROSITE-ProRule" id="PRU00708"/>
    </source>
</evidence>
<protein>
    <submittedName>
        <fullName evidence="4">Putative tetratricopeptide-like helical domain-containing protein</fullName>
    </submittedName>
</protein>
<dbReference type="PANTHER" id="PTHR47942">
    <property type="entry name" value="TETRATRICOPEPTIDE REPEAT (TPR)-LIKE SUPERFAMILY PROTEIN-RELATED"/>
    <property type="match status" value="1"/>
</dbReference>
<dbReference type="AlphaFoldDB" id="A0A2P6QK06"/>
<dbReference type="InterPro" id="IPR051222">
    <property type="entry name" value="PPR/CCM1_RNA-binding"/>
</dbReference>
<feature type="repeat" description="PPR" evidence="3">
    <location>
        <begin position="218"/>
        <end position="252"/>
    </location>
</feature>
<sequence>MLKMMGKTSFSSSSYSYCRSTRGMLFLHTTPIVALFPSKSSNSTKSRQTQRGKPRVGNVEHALKVFDEMLHSRPLPSAIRFTQILTQLARLKHYSAVISLNREMSLLGIASNVYTLTIIINCYCHLNQMGYALSVLGQFFKSGLQPDVATFTTLIHGFVLQNRVAEAARLFSKMLGRGHCQPNVFTFNTLIKGFCMIGNNSAAMELLRKMEERGCQPDTVTYNTIIDSLCKDTLVDQALNLFTEMIGRGIAPSVVTYNSLIDGVCRLGKWKEAKRLLNEMVSKNIFPNVRTFTVLVDALCKEGMVAEAKSVVEMMIQRGIEPDMVTYSSLMDGYCL</sequence>
<organism evidence="4 5">
    <name type="scientific">Rosa chinensis</name>
    <name type="common">China rose</name>
    <dbReference type="NCBI Taxonomy" id="74649"/>
    <lineage>
        <taxon>Eukaryota</taxon>
        <taxon>Viridiplantae</taxon>
        <taxon>Streptophyta</taxon>
        <taxon>Embryophyta</taxon>
        <taxon>Tracheophyta</taxon>
        <taxon>Spermatophyta</taxon>
        <taxon>Magnoliopsida</taxon>
        <taxon>eudicotyledons</taxon>
        <taxon>Gunneridae</taxon>
        <taxon>Pentapetalae</taxon>
        <taxon>rosids</taxon>
        <taxon>fabids</taxon>
        <taxon>Rosales</taxon>
        <taxon>Rosaceae</taxon>
        <taxon>Rosoideae</taxon>
        <taxon>Rosoideae incertae sedis</taxon>
        <taxon>Rosa</taxon>
    </lineage>
</organism>
<evidence type="ECO:0000313" key="5">
    <source>
        <dbReference type="Proteomes" id="UP000238479"/>
    </source>
</evidence>
<feature type="repeat" description="PPR" evidence="3">
    <location>
        <begin position="288"/>
        <end position="322"/>
    </location>
</feature>
<dbReference type="OMA" id="QHTHICI"/>
<gene>
    <name evidence="4" type="ORF">RchiOBHm_Chr5g0069581</name>
</gene>
<feature type="repeat" description="PPR" evidence="3">
    <location>
        <begin position="147"/>
        <end position="181"/>
    </location>
</feature>
<dbReference type="PANTHER" id="PTHR47942:SF16">
    <property type="entry name" value="PENTATRICOPEPTIDE REPEAT DOMAIN CONTAINING PROTEIN-RELATED"/>
    <property type="match status" value="1"/>
</dbReference>
<evidence type="ECO:0000256" key="1">
    <source>
        <dbReference type="ARBA" id="ARBA00007626"/>
    </source>
</evidence>
<dbReference type="NCBIfam" id="TIGR00756">
    <property type="entry name" value="PPR"/>
    <property type="match status" value="6"/>
</dbReference>
<evidence type="ECO:0000256" key="2">
    <source>
        <dbReference type="ARBA" id="ARBA00022737"/>
    </source>
</evidence>
<reference evidence="4 5" key="1">
    <citation type="journal article" date="2018" name="Nat. Genet.">
        <title>The Rosa genome provides new insights in the design of modern roses.</title>
        <authorList>
            <person name="Bendahmane M."/>
        </authorList>
    </citation>
    <scope>NUCLEOTIDE SEQUENCE [LARGE SCALE GENOMIC DNA]</scope>
    <source>
        <strain evidence="5">cv. Old Blush</strain>
    </source>
</reference>
<dbReference type="Gene3D" id="1.25.40.10">
    <property type="entry name" value="Tetratricopeptide repeat domain"/>
    <property type="match status" value="2"/>
</dbReference>
<comment type="caution">
    <text evidence="4">The sequence shown here is derived from an EMBL/GenBank/DDBJ whole genome shotgun (WGS) entry which is preliminary data.</text>
</comment>
<comment type="similarity">
    <text evidence="1">Belongs to the PPR family. P subfamily.</text>
</comment>
<dbReference type="Gramene" id="PRQ34497">
    <property type="protein sequence ID" value="PRQ34497"/>
    <property type="gene ID" value="RchiOBHm_Chr5g0069581"/>
</dbReference>
<dbReference type="EMBL" id="PDCK01000043">
    <property type="protein sequence ID" value="PRQ34497.1"/>
    <property type="molecule type" value="Genomic_DNA"/>
</dbReference>
<feature type="repeat" description="PPR" evidence="3">
    <location>
        <begin position="112"/>
        <end position="146"/>
    </location>
</feature>
<dbReference type="Pfam" id="PF13041">
    <property type="entry name" value="PPR_2"/>
    <property type="match status" value="2"/>
</dbReference>
<dbReference type="InterPro" id="IPR011990">
    <property type="entry name" value="TPR-like_helical_dom_sf"/>
</dbReference>
<accession>A0A2P6QK06</accession>
<feature type="repeat" description="PPR" evidence="3">
    <location>
        <begin position="253"/>
        <end position="287"/>
    </location>
</feature>
<keyword evidence="2" id="KW-0677">Repeat</keyword>
<dbReference type="Proteomes" id="UP000238479">
    <property type="component" value="Chromosome 5"/>
</dbReference>
<dbReference type="InterPro" id="IPR002885">
    <property type="entry name" value="PPR_rpt"/>
</dbReference>
<dbReference type="Pfam" id="PF01535">
    <property type="entry name" value="PPR"/>
    <property type="match status" value="1"/>
</dbReference>
<proteinExistence type="inferred from homology"/>